<dbReference type="InterPro" id="IPR001647">
    <property type="entry name" value="HTH_TetR"/>
</dbReference>
<organism evidence="4 5">
    <name type="scientific">Hyphomonas johnsonii MHS-2</name>
    <dbReference type="NCBI Taxonomy" id="1280950"/>
    <lineage>
        <taxon>Bacteria</taxon>
        <taxon>Pseudomonadati</taxon>
        <taxon>Pseudomonadota</taxon>
        <taxon>Alphaproteobacteria</taxon>
        <taxon>Hyphomonadales</taxon>
        <taxon>Hyphomonadaceae</taxon>
        <taxon>Hyphomonas</taxon>
    </lineage>
</organism>
<protein>
    <submittedName>
        <fullName evidence="4">TetR family transcriptional regulator</fullName>
    </submittedName>
</protein>
<accession>A0A059FUZ6</accession>
<dbReference type="GO" id="GO:0003677">
    <property type="term" value="F:DNA binding"/>
    <property type="evidence" value="ECO:0007669"/>
    <property type="project" value="UniProtKB-UniRule"/>
</dbReference>
<comment type="caution">
    <text evidence="4">The sequence shown here is derived from an EMBL/GenBank/DDBJ whole genome shotgun (WGS) entry which is preliminary data.</text>
</comment>
<sequence>MARIAELAHMSAGHIYHYFESKDAIIAAIVARECAMQAEGFANFEAIPSEELLQALVEKAGEGVEMNTDPFQSVLNLEIAAEAQRNPAIAEMLRAHDTKVRSIFAALLTTKLGLKDAEGRVELLFTIFGGLPIRILRNPGLDRDSLTAFLRKAIRSVLRD</sequence>
<evidence type="ECO:0000256" key="2">
    <source>
        <dbReference type="PROSITE-ProRule" id="PRU00335"/>
    </source>
</evidence>
<dbReference type="SUPFAM" id="SSF48498">
    <property type="entry name" value="Tetracyclin repressor-like, C-terminal domain"/>
    <property type="match status" value="1"/>
</dbReference>
<dbReference type="Proteomes" id="UP000025171">
    <property type="component" value="Unassembled WGS sequence"/>
</dbReference>
<keyword evidence="1 2" id="KW-0238">DNA-binding</keyword>
<keyword evidence="5" id="KW-1185">Reference proteome</keyword>
<dbReference type="Pfam" id="PF17940">
    <property type="entry name" value="TetR_C_31"/>
    <property type="match status" value="1"/>
</dbReference>
<comment type="caution">
    <text evidence="2">Lacks conserved residue(s) required for the propagation of feature annotation.</text>
</comment>
<dbReference type="InterPro" id="IPR009057">
    <property type="entry name" value="Homeodomain-like_sf"/>
</dbReference>
<gene>
    <name evidence="4" type="ORF">HJO_02850</name>
</gene>
<evidence type="ECO:0000259" key="3">
    <source>
        <dbReference type="PROSITE" id="PS50977"/>
    </source>
</evidence>
<dbReference type="AlphaFoldDB" id="A0A059FUZ6"/>
<dbReference type="Gene3D" id="1.10.357.10">
    <property type="entry name" value="Tetracycline Repressor, domain 2"/>
    <property type="match status" value="1"/>
</dbReference>
<reference evidence="4 5" key="1">
    <citation type="journal article" date="2014" name="Antonie Van Leeuwenhoek">
        <title>Hyphomonas beringensis sp. nov. and Hyphomonas chukchiensis sp. nov., isolated from surface seawater of the Bering Sea and Chukchi Sea.</title>
        <authorList>
            <person name="Li C."/>
            <person name="Lai Q."/>
            <person name="Li G."/>
            <person name="Dong C."/>
            <person name="Wang J."/>
            <person name="Liao Y."/>
            <person name="Shao Z."/>
        </authorList>
    </citation>
    <scope>NUCLEOTIDE SEQUENCE [LARGE SCALE GENOMIC DNA]</scope>
    <source>
        <strain evidence="4 5">MHS-2</strain>
    </source>
</reference>
<proteinExistence type="predicted"/>
<feature type="domain" description="HTH tetR-type" evidence="3">
    <location>
        <begin position="1"/>
        <end position="37"/>
    </location>
</feature>
<evidence type="ECO:0000313" key="5">
    <source>
        <dbReference type="Proteomes" id="UP000025171"/>
    </source>
</evidence>
<evidence type="ECO:0000313" key="4">
    <source>
        <dbReference type="EMBL" id="KCZ94278.1"/>
    </source>
</evidence>
<dbReference type="EMBL" id="ARYK01000001">
    <property type="protein sequence ID" value="KCZ94278.1"/>
    <property type="molecule type" value="Genomic_DNA"/>
</dbReference>
<dbReference type="PATRIC" id="fig|1280950.3.peg.580"/>
<name>A0A059FUZ6_9PROT</name>
<dbReference type="Pfam" id="PF00440">
    <property type="entry name" value="TetR_N"/>
    <property type="match status" value="1"/>
</dbReference>
<dbReference type="STRING" id="1280950.HJO_02850"/>
<evidence type="ECO:0000256" key="1">
    <source>
        <dbReference type="ARBA" id="ARBA00023125"/>
    </source>
</evidence>
<dbReference type="eggNOG" id="COG1309">
    <property type="taxonomic scope" value="Bacteria"/>
</dbReference>
<dbReference type="InterPro" id="IPR041583">
    <property type="entry name" value="TetR_C_31"/>
</dbReference>
<dbReference type="PROSITE" id="PS50977">
    <property type="entry name" value="HTH_TETR_2"/>
    <property type="match status" value="1"/>
</dbReference>
<dbReference type="SUPFAM" id="SSF46689">
    <property type="entry name" value="Homeodomain-like"/>
    <property type="match status" value="1"/>
</dbReference>
<dbReference type="InterPro" id="IPR036271">
    <property type="entry name" value="Tet_transcr_reg_TetR-rel_C_sf"/>
</dbReference>